<feature type="compositionally biased region" description="Basic residues" evidence="1">
    <location>
        <begin position="1"/>
        <end position="24"/>
    </location>
</feature>
<organism evidence="2 3">
    <name type="scientific">Candida maltosa (strain Xu316)</name>
    <name type="common">Yeast</name>
    <dbReference type="NCBI Taxonomy" id="1245528"/>
    <lineage>
        <taxon>Eukaryota</taxon>
        <taxon>Fungi</taxon>
        <taxon>Dikarya</taxon>
        <taxon>Ascomycota</taxon>
        <taxon>Saccharomycotina</taxon>
        <taxon>Pichiomycetes</taxon>
        <taxon>Debaryomycetaceae</taxon>
        <taxon>Candida/Lodderomyces clade</taxon>
        <taxon>Candida</taxon>
    </lineage>
</organism>
<dbReference type="OrthoDB" id="3364649at2759"/>
<dbReference type="AlphaFoldDB" id="M3HHK2"/>
<feature type="compositionally biased region" description="Polar residues" evidence="1">
    <location>
        <begin position="92"/>
        <end position="112"/>
    </location>
</feature>
<dbReference type="HOGENOM" id="CLU_043824_0_0_1"/>
<proteinExistence type="predicted"/>
<evidence type="ECO:0000313" key="3">
    <source>
        <dbReference type="Proteomes" id="UP000011777"/>
    </source>
</evidence>
<feature type="compositionally biased region" description="Basic residues" evidence="1">
    <location>
        <begin position="149"/>
        <end position="158"/>
    </location>
</feature>
<dbReference type="EMBL" id="AOGT01001877">
    <property type="protein sequence ID" value="EMG46787.1"/>
    <property type="molecule type" value="Genomic_DNA"/>
</dbReference>
<dbReference type="InterPro" id="IPR013218">
    <property type="entry name" value="Dsn1/Mis13"/>
</dbReference>
<keyword evidence="3" id="KW-1185">Reference proteome</keyword>
<feature type="compositionally biased region" description="Low complexity" evidence="1">
    <location>
        <begin position="66"/>
        <end position="78"/>
    </location>
</feature>
<reference evidence="2 3" key="1">
    <citation type="submission" date="2013-02" db="EMBL/GenBank/DDBJ databases">
        <title>Genome sequence of Candida maltosa Xu316, a potential industrial strain for xylitol and ethanol production.</title>
        <authorList>
            <person name="Yu J."/>
            <person name="Wang Q."/>
            <person name="Geng X."/>
            <person name="Bao W."/>
            <person name="He P."/>
            <person name="Cai J."/>
        </authorList>
    </citation>
    <scope>NUCLEOTIDE SEQUENCE [LARGE SCALE GENOMIC DNA]</scope>
    <source>
        <strain evidence="3">Xu316</strain>
    </source>
</reference>
<comment type="caution">
    <text evidence="2">The sequence shown here is derived from an EMBL/GenBank/DDBJ whole genome shotgun (WGS) entry which is preliminary data.</text>
</comment>
<evidence type="ECO:0000256" key="1">
    <source>
        <dbReference type="SAM" id="MobiDB-lite"/>
    </source>
</evidence>
<dbReference type="PANTHER" id="PTHR14778">
    <property type="entry name" value="KINETOCHORE-ASSOCIATED PROTEIN DSN1 HOMOLOG"/>
    <property type="match status" value="1"/>
</dbReference>
<dbReference type="Pfam" id="PF08202">
    <property type="entry name" value="MIS13"/>
    <property type="match status" value="1"/>
</dbReference>
<feature type="compositionally biased region" description="Polar residues" evidence="1">
    <location>
        <begin position="48"/>
        <end position="59"/>
    </location>
</feature>
<protein>
    <submittedName>
        <fullName evidence="2">Kinetochore-related protein, putative</fullName>
    </submittedName>
</protein>
<dbReference type="GO" id="GO:0007059">
    <property type="term" value="P:chromosome segregation"/>
    <property type="evidence" value="ECO:0007669"/>
    <property type="project" value="InterPro"/>
</dbReference>
<evidence type="ECO:0000313" key="2">
    <source>
        <dbReference type="EMBL" id="EMG46787.1"/>
    </source>
</evidence>
<name>M3HHK2_CANMX</name>
<feature type="compositionally biased region" description="Basic and acidic residues" evidence="1">
    <location>
        <begin position="81"/>
        <end position="90"/>
    </location>
</feature>
<dbReference type="eggNOG" id="ENOG502S2VJ">
    <property type="taxonomic scope" value="Eukaryota"/>
</dbReference>
<feature type="compositionally biased region" description="Basic and acidic residues" evidence="1">
    <location>
        <begin position="171"/>
        <end position="191"/>
    </location>
</feature>
<dbReference type="GO" id="GO:0000444">
    <property type="term" value="C:MIS12/MIND type complex"/>
    <property type="evidence" value="ECO:0007669"/>
    <property type="project" value="InterPro"/>
</dbReference>
<dbReference type="PANTHER" id="PTHR14778:SF2">
    <property type="entry name" value="KINETOCHORE-ASSOCIATED PROTEIN DSN1 HOMOLOG"/>
    <property type="match status" value="1"/>
</dbReference>
<gene>
    <name evidence="2" type="ORF">G210_2956</name>
</gene>
<feature type="compositionally biased region" description="Basic and acidic residues" evidence="1">
    <location>
        <begin position="126"/>
        <end position="138"/>
    </location>
</feature>
<dbReference type="OMA" id="NISWWNR"/>
<accession>M3HHK2</accession>
<dbReference type="STRING" id="1245528.M3HHK2"/>
<dbReference type="Proteomes" id="UP000011777">
    <property type="component" value="Unassembled WGS sequence"/>
</dbReference>
<sequence>MSTAKLKRTGMSKVKNHSQRKPKKPTNGYNDNETDIKSSGHVTPQPHLFSQENQLSNLFASRGNIKKSSSSQNSKFSFDTTGRDDNEFMYKRSQSPIRTQSSQDQHTSSNSQSRKRRRVNTPVTQLHEEMDLLSRNDSDSDSDDIFKLPKNRWNKSKKQHEEVSTTLRSPLGDDYKSEDFTSQDTLERRDRGDKFDRRRQSYINRGKRLSSIGSGFVGEPHKDVPVNEYYKHLDSNMPPPDRMRQLLIWSMKKQLSIDETNPKQIQSDEDQTAFNIAKIIQKELIDDLVNNKVSSRWYGSNNNNLDETGGKMVRVPNPVNISNRQNIGLYSQKIEDLKRQKTEWETVYRQSILPVEQMKISLPDDKDQLKKYIDEERQVKVPLDVLESMNVVDVENSYKEVKGEVKTLEPNLDRLYYSTYQVNKAAKLIQSVEKDVLGDKVTKYMQNYTDRSRTPELQNQVSKSSFHKVWVVPTKKIDIVDHLRAICELDIQNKK</sequence>
<feature type="region of interest" description="Disordered" evidence="1">
    <location>
        <begin position="1"/>
        <end position="191"/>
    </location>
</feature>
<dbReference type="GO" id="GO:0051301">
    <property type="term" value="P:cell division"/>
    <property type="evidence" value="ECO:0007669"/>
    <property type="project" value="InterPro"/>
</dbReference>